<feature type="compositionally biased region" description="Basic and acidic residues" evidence="1">
    <location>
        <begin position="557"/>
        <end position="579"/>
    </location>
</feature>
<reference evidence="2 3" key="1">
    <citation type="journal article" date="2017" name="Front. Genet.">
        <title>Draft sequencing of the heterozygous diploid genome of Satsuma (Citrus unshiu Marc.) using a hybrid assembly approach.</title>
        <authorList>
            <person name="Shimizu T."/>
            <person name="Tanizawa Y."/>
            <person name="Mochizuki T."/>
            <person name="Nagasaki H."/>
            <person name="Yoshioka T."/>
            <person name="Toyoda A."/>
            <person name="Fujiyama A."/>
            <person name="Kaminuma E."/>
            <person name="Nakamura Y."/>
        </authorList>
    </citation>
    <scope>NUCLEOTIDE SEQUENCE [LARGE SCALE GENOMIC DNA]</scope>
    <source>
        <strain evidence="3">cv. Miyagawa wase</strain>
    </source>
</reference>
<sequence length="745" mass="82854">MDEIQTDGGDDFYEKIEAPKFVDLTAPDHHRPDNDDRYWFCLRVGCDQKHEEEMDSEVIYKNFVLRVMAARSPNVRLRKALYGRDPSAKMKCPLTVPAKTSKSRLALVSSISQKMVDGKVKGRPLFKQCETPKKKEKQSSVLAAKALTTPHNKKRLSNLGAFRSVRNPKPPALAVPKNRRVAKALVFHSPKKTVRMNLSKSTELSVRRLCAGMKKLEIASGKKDALGSNKPVPVDSSRKRFRGREVKSRVYDSLHPKKCQVKEAKFSTHLKKKNGDKEEVQTHCVPTTPYEDSENDSSDMEIEEKSRNGSLAKCSVSGTSEGENGNEHKECWGTQKTSELPLGENKSEAMSDPSRSEGTSLENCKEKNTGNGNVSLTEDQNGEGNITSERGDIQEQVKLSPSKGTVPNAIETDQNENASVSDKENEGDVMNNDDKENASASNDNRKLNPNTGHMVKKKILGKHETSKGSQTFLKHLEMMQVTKVLTKTKTSKGNSTPAVSCAGVNYGKPKLTNPKPFRLRTDERQILKEANLEKKLHHLEPVKETTTKRIHQSAVQRNEKALEQNESASDAREGSEKGLVRRTRKTQPQRRGNSCPRTSKAAAERKESVTPHRNTVSKRRKSDLAASRQEFSQDKAAKKSQESLKRTKSLCMKQIARTRGIEPSKKKTLTPTTPSRLRMIKESSPTILRTEATTKPIKKGASPATKASASSAARPSFMGRRPATIPKEPHFHSVHAPKSCTKRAA</sequence>
<dbReference type="AlphaFoldDB" id="A0A2H5Q9X4"/>
<feature type="region of interest" description="Disordered" evidence="1">
    <location>
        <begin position="270"/>
        <end position="451"/>
    </location>
</feature>
<dbReference type="EMBL" id="BDQV01000267">
    <property type="protein sequence ID" value="GAY61383.1"/>
    <property type="molecule type" value="Genomic_DNA"/>
</dbReference>
<evidence type="ECO:0000313" key="3">
    <source>
        <dbReference type="Proteomes" id="UP000236630"/>
    </source>
</evidence>
<dbReference type="PANTHER" id="PTHR37241">
    <property type="entry name" value="NEUROFILAMENT HEAVY PROTEIN"/>
    <property type="match status" value="1"/>
</dbReference>
<dbReference type="PANTHER" id="PTHR37241:SF1">
    <property type="entry name" value="NEUROFILAMENT HEAVY PROTEIN"/>
    <property type="match status" value="1"/>
</dbReference>
<comment type="caution">
    <text evidence="2">The sequence shown here is derived from an EMBL/GenBank/DDBJ whole genome shotgun (WGS) entry which is preliminary data.</text>
</comment>
<name>A0A2H5Q9X4_CITUN</name>
<feature type="region of interest" description="Disordered" evidence="1">
    <location>
        <begin position="537"/>
        <end position="650"/>
    </location>
</feature>
<accession>A0A2H5Q9X4</accession>
<feature type="compositionally biased region" description="Polar residues" evidence="1">
    <location>
        <begin position="397"/>
        <end position="420"/>
    </location>
</feature>
<feature type="region of interest" description="Disordered" evidence="1">
    <location>
        <begin position="685"/>
        <end position="745"/>
    </location>
</feature>
<feature type="compositionally biased region" description="Polar residues" evidence="1">
    <location>
        <begin position="438"/>
        <end position="451"/>
    </location>
</feature>
<feature type="compositionally biased region" description="Low complexity" evidence="1">
    <location>
        <begin position="701"/>
        <end position="716"/>
    </location>
</feature>
<feature type="compositionally biased region" description="Basic and acidic residues" evidence="1">
    <location>
        <begin position="537"/>
        <end position="547"/>
    </location>
</feature>
<feature type="compositionally biased region" description="Basic and acidic residues" evidence="1">
    <location>
        <begin position="631"/>
        <end position="645"/>
    </location>
</feature>
<feature type="compositionally biased region" description="Acidic residues" evidence="1">
    <location>
        <begin position="291"/>
        <end position="302"/>
    </location>
</feature>
<gene>
    <name evidence="2" type="ORF">CUMW_209560</name>
</gene>
<evidence type="ECO:0000313" key="2">
    <source>
        <dbReference type="EMBL" id="GAY61383.1"/>
    </source>
</evidence>
<feature type="compositionally biased region" description="Basic and acidic residues" evidence="1">
    <location>
        <begin position="421"/>
        <end position="437"/>
    </location>
</feature>
<keyword evidence="3" id="KW-1185">Reference proteome</keyword>
<feature type="compositionally biased region" description="Polar residues" evidence="1">
    <location>
        <begin position="369"/>
        <end position="388"/>
    </location>
</feature>
<organism evidence="2 3">
    <name type="scientific">Citrus unshiu</name>
    <name type="common">Satsuma mandarin</name>
    <name type="synonym">Citrus nobilis var. unshiu</name>
    <dbReference type="NCBI Taxonomy" id="55188"/>
    <lineage>
        <taxon>Eukaryota</taxon>
        <taxon>Viridiplantae</taxon>
        <taxon>Streptophyta</taxon>
        <taxon>Embryophyta</taxon>
        <taxon>Tracheophyta</taxon>
        <taxon>Spermatophyta</taxon>
        <taxon>Magnoliopsida</taxon>
        <taxon>eudicotyledons</taxon>
        <taxon>Gunneridae</taxon>
        <taxon>Pentapetalae</taxon>
        <taxon>rosids</taxon>
        <taxon>malvids</taxon>
        <taxon>Sapindales</taxon>
        <taxon>Rutaceae</taxon>
        <taxon>Aurantioideae</taxon>
        <taxon>Citrus</taxon>
    </lineage>
</organism>
<proteinExistence type="predicted"/>
<feature type="compositionally biased region" description="Basic residues" evidence="1">
    <location>
        <begin position="732"/>
        <end position="745"/>
    </location>
</feature>
<dbReference type="Proteomes" id="UP000236630">
    <property type="component" value="Unassembled WGS sequence"/>
</dbReference>
<evidence type="ECO:0000256" key="1">
    <source>
        <dbReference type="SAM" id="MobiDB-lite"/>
    </source>
</evidence>
<protein>
    <submittedName>
        <fullName evidence="2">Uncharacterized protein</fullName>
    </submittedName>
</protein>
<dbReference type="STRING" id="55188.A0A2H5Q9X4"/>